<dbReference type="CDD" id="cd00085">
    <property type="entry name" value="HNHc"/>
    <property type="match status" value="1"/>
</dbReference>
<dbReference type="Gene3D" id="1.10.30.50">
    <property type="match status" value="1"/>
</dbReference>
<dbReference type="AlphaFoldDB" id="A0A4R6IJZ9"/>
<name>A0A4R6IJZ9_9SPHI</name>
<protein>
    <submittedName>
        <fullName evidence="2">HNH endonuclease</fullName>
    </submittedName>
</protein>
<keyword evidence="2" id="KW-0255">Endonuclease</keyword>
<dbReference type="RefSeq" id="WP_133553670.1">
    <property type="nucleotide sequence ID" value="NZ_SNWM01000002.1"/>
</dbReference>
<proteinExistence type="predicted"/>
<dbReference type="GO" id="GO:0004519">
    <property type="term" value="F:endonuclease activity"/>
    <property type="evidence" value="ECO:0007669"/>
    <property type="project" value="UniProtKB-KW"/>
</dbReference>
<evidence type="ECO:0000259" key="1">
    <source>
        <dbReference type="SMART" id="SM00507"/>
    </source>
</evidence>
<dbReference type="GO" id="GO:0003676">
    <property type="term" value="F:nucleic acid binding"/>
    <property type="evidence" value="ECO:0007669"/>
    <property type="project" value="InterPro"/>
</dbReference>
<dbReference type="GO" id="GO:0008270">
    <property type="term" value="F:zinc ion binding"/>
    <property type="evidence" value="ECO:0007669"/>
    <property type="project" value="InterPro"/>
</dbReference>
<gene>
    <name evidence="2" type="ORF">CLV32_1338</name>
</gene>
<dbReference type="Proteomes" id="UP000295499">
    <property type="component" value="Unassembled WGS sequence"/>
</dbReference>
<dbReference type="Pfam" id="PF01844">
    <property type="entry name" value="HNH"/>
    <property type="match status" value="1"/>
</dbReference>
<reference evidence="2 3" key="1">
    <citation type="submission" date="2019-03" db="EMBL/GenBank/DDBJ databases">
        <title>Genomic Encyclopedia of Archaeal and Bacterial Type Strains, Phase II (KMG-II): from individual species to whole genera.</title>
        <authorList>
            <person name="Goeker M."/>
        </authorList>
    </citation>
    <scope>NUCLEOTIDE SEQUENCE [LARGE SCALE GENOMIC DNA]</scope>
    <source>
        <strain evidence="2 3">DSM 19034</strain>
    </source>
</reference>
<feature type="domain" description="HNH nuclease" evidence="1">
    <location>
        <begin position="189"/>
        <end position="247"/>
    </location>
</feature>
<evidence type="ECO:0000313" key="3">
    <source>
        <dbReference type="Proteomes" id="UP000295499"/>
    </source>
</evidence>
<dbReference type="SMART" id="SM00507">
    <property type="entry name" value="HNHc"/>
    <property type="match status" value="1"/>
</dbReference>
<sequence>MELKSKLQKNLILTHVYKVCSIVEDAIEAGVPLNYSDKDDLDNLGERTLQFGKKTLLHIYIKHALIEYYNYFFKDMADQVCDDIIELDFLQSQFTNYEIDIDFISIKYDPEYNPVTTVKQIKHWYKKNEPKFQLLYEKVNCEVFFILFSNRALLQKFNLNNSLNFNQLKISENRLSKKGTVKRTKIPVWVKEAIKFRDKGMCSWCGIDLKSQFNRLTSSNFDHILPLSLYGANDPTNIQLYCNTCNKKKSNKNSNFGKVYEIWF</sequence>
<keyword evidence="2" id="KW-0540">Nuclease</keyword>
<keyword evidence="3" id="KW-1185">Reference proteome</keyword>
<dbReference type="OrthoDB" id="799835at2"/>
<keyword evidence="2" id="KW-0378">Hydrolase</keyword>
<dbReference type="EMBL" id="SNWM01000002">
    <property type="protein sequence ID" value="TDO22369.1"/>
    <property type="molecule type" value="Genomic_DNA"/>
</dbReference>
<dbReference type="InterPro" id="IPR002711">
    <property type="entry name" value="HNH"/>
</dbReference>
<evidence type="ECO:0000313" key="2">
    <source>
        <dbReference type="EMBL" id="TDO22369.1"/>
    </source>
</evidence>
<dbReference type="InterPro" id="IPR003615">
    <property type="entry name" value="HNH_nuc"/>
</dbReference>
<organism evidence="2 3">
    <name type="scientific">Pedobacter duraquae</name>
    <dbReference type="NCBI Taxonomy" id="425511"/>
    <lineage>
        <taxon>Bacteria</taxon>
        <taxon>Pseudomonadati</taxon>
        <taxon>Bacteroidota</taxon>
        <taxon>Sphingobacteriia</taxon>
        <taxon>Sphingobacteriales</taxon>
        <taxon>Sphingobacteriaceae</taxon>
        <taxon>Pedobacter</taxon>
    </lineage>
</organism>
<accession>A0A4R6IJZ9</accession>
<comment type="caution">
    <text evidence="2">The sequence shown here is derived from an EMBL/GenBank/DDBJ whole genome shotgun (WGS) entry which is preliminary data.</text>
</comment>